<evidence type="ECO:0000256" key="1">
    <source>
        <dbReference type="SAM" id="MobiDB-lite"/>
    </source>
</evidence>
<name>A0A7Y0UG21_9ACTO</name>
<dbReference type="Pfam" id="PF09481">
    <property type="entry name" value="CRISPR_Cse1"/>
    <property type="match status" value="1"/>
</dbReference>
<proteinExistence type="predicted"/>
<dbReference type="InterPro" id="IPR013381">
    <property type="entry name" value="CRISPR-assoc_prot_Cse1"/>
</dbReference>
<dbReference type="Gene3D" id="1.10.132.100">
    <property type="match status" value="1"/>
</dbReference>
<evidence type="ECO:0000313" key="2">
    <source>
        <dbReference type="EMBL" id="NMW86659.1"/>
    </source>
</evidence>
<protein>
    <submittedName>
        <fullName evidence="2">Type I-E CRISPR-associated protein Cse1/CasA</fullName>
    </submittedName>
</protein>
<comment type="caution">
    <text evidence="2">The sequence shown here is derived from an EMBL/GenBank/DDBJ whole genome shotgun (WGS) entry which is preliminary data.</text>
</comment>
<dbReference type="NCBIfam" id="TIGR02547">
    <property type="entry name" value="casA_cse1"/>
    <property type="match status" value="1"/>
</dbReference>
<feature type="compositionally biased region" description="Basic and acidic residues" evidence="1">
    <location>
        <begin position="229"/>
        <end position="245"/>
    </location>
</feature>
<dbReference type="Proteomes" id="UP000553981">
    <property type="component" value="Unassembled WGS sequence"/>
</dbReference>
<dbReference type="AlphaFoldDB" id="A0A7Y0UG21"/>
<organism evidence="2 3">
    <name type="scientific">Mobiluncus curtisii</name>
    <dbReference type="NCBI Taxonomy" id="2051"/>
    <lineage>
        <taxon>Bacteria</taxon>
        <taxon>Bacillati</taxon>
        <taxon>Actinomycetota</taxon>
        <taxon>Actinomycetes</taxon>
        <taxon>Actinomycetales</taxon>
        <taxon>Actinomycetaceae</taxon>
        <taxon>Mobiluncus</taxon>
    </lineage>
</organism>
<dbReference type="EMBL" id="JABCUI010000001">
    <property type="protein sequence ID" value="NMW86659.1"/>
    <property type="molecule type" value="Genomic_DNA"/>
</dbReference>
<evidence type="ECO:0000313" key="3">
    <source>
        <dbReference type="Proteomes" id="UP000553981"/>
    </source>
</evidence>
<feature type="region of interest" description="Disordered" evidence="1">
    <location>
        <begin position="229"/>
        <end position="252"/>
    </location>
</feature>
<gene>
    <name evidence="2" type="primary">casA</name>
    <name evidence="2" type="ORF">HHJ67_02675</name>
</gene>
<dbReference type="RefSeq" id="WP_004008261.1">
    <property type="nucleotide sequence ID" value="NZ_CP068113.1"/>
</dbReference>
<reference evidence="2 3" key="1">
    <citation type="submission" date="2020-04" db="EMBL/GenBank/DDBJ databases">
        <title>Antimicrobial susceptibility and clonality of vaginal-derived multi-drug resistant Mobiluncus isolates in China.</title>
        <authorList>
            <person name="Zhang X."/>
        </authorList>
    </citation>
    <scope>NUCLEOTIDE SEQUENCE [LARGE SCALE GENOMIC DNA]</scope>
    <source>
        <strain evidence="2 3">19</strain>
    </source>
</reference>
<sequence>MFSLIDDPWILVVDTDGNQRTVGIREIFAGEVKVASLQGESPAQNYAIVRLLLAIFWRAHSRESKVDPGKTFNFAAWFQRLRAQLQRDGRDDAVLDYLEHYRDRFELLDSPTPFMQVADLSVPSGELKHVTTIVPEAQEDYFTMRAGKARDSLSYAEAARWLVYAQAYDYSGIKSGAVGDSRVKGGKGYPIGTGWTGMTGGVLVVGENLLDTLILNTCSSALTIPQDKPVWERQPDGSDTREKVGENAYPQGPSDLLTWQSRRIRLHSEGNRVTGVILSNGDKIPDAGANVFGDPMTPYRYSTNKSKKNMDIYYPATFSPQRTVWRALDALIVAETDGGFNGKVKAPKRPQNLDNLANLSQYIDGIPSVLNVDLVAVEYGPQSSSVASTYAAQMGMPLVLLLEQSGQLRQAVRDAASVTSEAAIGLGRFAANLLVAAGKEYEFTPAPTDQVLAELEPLFNAWLQNLANFVSEIVSGNGDDTENDIVRLVQDWQSKVREIIVSQALILLRGAGPKAMVGKIVTDSNGEGTKKVVSAGTYYQKLQRYLDQVLPLTSKQYKNEIEQERKVNHE</sequence>
<dbReference type="CDD" id="cd09729">
    <property type="entry name" value="Cse1_I-E"/>
    <property type="match status" value="1"/>
</dbReference>
<accession>A0A7Y0UG21</accession>